<dbReference type="EMBL" id="JAECZA010000224">
    <property type="protein sequence ID" value="MBH8576099.1"/>
    <property type="molecule type" value="Genomic_DNA"/>
</dbReference>
<evidence type="ECO:0000256" key="1">
    <source>
        <dbReference type="ARBA" id="ARBA00022679"/>
    </source>
</evidence>
<dbReference type="GO" id="GO:0009103">
    <property type="term" value="P:lipopolysaccharide biosynthetic process"/>
    <property type="evidence" value="ECO:0007669"/>
    <property type="project" value="TreeGrafter"/>
</dbReference>
<dbReference type="Proteomes" id="UP000662314">
    <property type="component" value="Unassembled WGS sequence"/>
</dbReference>
<keyword evidence="1" id="KW-0808">Transferase</keyword>
<organism evidence="3 4">
    <name type="scientific">Dendronalium phyllosphericum CENA369</name>
    <dbReference type="NCBI Taxonomy" id="1725256"/>
    <lineage>
        <taxon>Bacteria</taxon>
        <taxon>Bacillati</taxon>
        <taxon>Cyanobacteriota</taxon>
        <taxon>Cyanophyceae</taxon>
        <taxon>Nostocales</taxon>
        <taxon>Nostocaceae</taxon>
        <taxon>Dendronalium</taxon>
        <taxon>Dendronalium phyllosphericum</taxon>
    </lineage>
</organism>
<protein>
    <submittedName>
        <fullName evidence="3">Glycosyltransferase</fullName>
    </submittedName>
</protein>
<dbReference type="PANTHER" id="PTHR46401:SF2">
    <property type="entry name" value="GLYCOSYLTRANSFERASE WBBK-RELATED"/>
    <property type="match status" value="1"/>
</dbReference>
<accession>A0A8J7LKG3</accession>
<dbReference type="RefSeq" id="WP_214434842.1">
    <property type="nucleotide sequence ID" value="NZ_JAECZA010000224.1"/>
</dbReference>
<name>A0A8J7LKG3_9NOST</name>
<dbReference type="SUPFAM" id="SSF53756">
    <property type="entry name" value="UDP-Glycosyltransferase/glycogen phosphorylase"/>
    <property type="match status" value="1"/>
</dbReference>
<keyword evidence="4" id="KW-1185">Reference proteome</keyword>
<feature type="domain" description="Glycosyl transferase family 1" evidence="2">
    <location>
        <begin position="162"/>
        <end position="255"/>
    </location>
</feature>
<gene>
    <name evidence="3" type="ORF">I8752_24515</name>
</gene>
<reference evidence="3 4" key="1">
    <citation type="journal article" date="2021" name="Int. J. Syst. Evol. Microbiol.">
        <title>Amazonocrinis nigriterrae gen. nov., sp. nov., Atlanticothrix silvestris gen. nov., sp. nov. and Dendronalium phyllosphericum gen. nov., sp. nov., nostocacean cyanobacteria from Brazilian environments.</title>
        <authorList>
            <person name="Alvarenga D.O."/>
            <person name="Andreote A.P.D."/>
            <person name="Branco L.H.Z."/>
            <person name="Delbaje E."/>
            <person name="Cruz R.B."/>
            <person name="Varani A.M."/>
            <person name="Fiore M.F."/>
        </authorList>
    </citation>
    <scope>NUCLEOTIDE SEQUENCE [LARGE SCALE GENOMIC DNA]</scope>
    <source>
        <strain evidence="3 4">CENA369</strain>
    </source>
</reference>
<dbReference type="PANTHER" id="PTHR46401">
    <property type="entry name" value="GLYCOSYLTRANSFERASE WBBK-RELATED"/>
    <property type="match status" value="1"/>
</dbReference>
<dbReference type="Gene3D" id="3.40.50.2000">
    <property type="entry name" value="Glycogen Phosphorylase B"/>
    <property type="match status" value="2"/>
</dbReference>
<sequence>MKIIAYPAFKTKYKNPYNWLLYTNMLQQGVIVEEFSPNKLLSKKYDIFHLHWVVETIVRHPNPFIVWIRAISMLILIDWVKSTGTRIIWTMHDETPHSILHLQVADWFQKEFVKRIDGYISLSTTGKTIAEQMLLPLKNKPCSIVPHGHYRDFYPNQITESQARKELNIPDNCKMLLFFGYIETYKNVPHLINVFRELAPSNWILVIAGKLERDHLKTEILSASENDYRIKLFLDYIPDNLVQLYFKAAELVILPFKEILNSGSALLALSFDRPILAPYLGSMPELQSQVGKDWMKLYTGELTTKTLNEGLIWSRQQKSHKSPSLDKLDWDILSKKSLDFYRLTNR</sequence>
<evidence type="ECO:0000313" key="4">
    <source>
        <dbReference type="Proteomes" id="UP000662314"/>
    </source>
</evidence>
<dbReference type="Pfam" id="PF00534">
    <property type="entry name" value="Glycos_transf_1"/>
    <property type="match status" value="1"/>
</dbReference>
<evidence type="ECO:0000259" key="2">
    <source>
        <dbReference type="Pfam" id="PF00534"/>
    </source>
</evidence>
<comment type="caution">
    <text evidence="3">The sequence shown here is derived from an EMBL/GenBank/DDBJ whole genome shotgun (WGS) entry which is preliminary data.</text>
</comment>
<proteinExistence type="predicted"/>
<evidence type="ECO:0000313" key="3">
    <source>
        <dbReference type="EMBL" id="MBH8576099.1"/>
    </source>
</evidence>
<dbReference type="GO" id="GO:0016757">
    <property type="term" value="F:glycosyltransferase activity"/>
    <property type="evidence" value="ECO:0007669"/>
    <property type="project" value="InterPro"/>
</dbReference>
<dbReference type="InterPro" id="IPR001296">
    <property type="entry name" value="Glyco_trans_1"/>
</dbReference>
<dbReference type="AlphaFoldDB" id="A0A8J7LKG3"/>